<dbReference type="PANTHER" id="PTHR43157:SF31">
    <property type="entry name" value="PHOSPHATIDYLINOSITOL-GLYCAN BIOSYNTHESIS CLASS F PROTEIN"/>
    <property type="match status" value="1"/>
</dbReference>
<gene>
    <name evidence="3" type="ORF">KEC93_14995</name>
</gene>
<evidence type="ECO:0000313" key="4">
    <source>
        <dbReference type="Proteomes" id="UP000679373"/>
    </source>
</evidence>
<dbReference type="GeneID" id="66345856"/>
<dbReference type="Gene3D" id="3.40.50.720">
    <property type="entry name" value="NAD(P)-binding Rossmann-like Domain"/>
    <property type="match status" value="1"/>
</dbReference>
<dbReference type="RefSeq" id="WP_077869071.1">
    <property type="nucleotide sequence ID" value="NZ_BKAK01000094.1"/>
</dbReference>
<dbReference type="PANTHER" id="PTHR43157">
    <property type="entry name" value="PHOSPHATIDYLINOSITOL-GLYCAN BIOSYNTHESIS CLASS F PROTEIN-RELATED"/>
    <property type="match status" value="1"/>
</dbReference>
<protein>
    <submittedName>
        <fullName evidence="3">SDR family NAD(P)-dependent oxidoreductase</fullName>
    </submittedName>
</protein>
<evidence type="ECO:0000256" key="1">
    <source>
        <dbReference type="ARBA" id="ARBA00023002"/>
    </source>
</evidence>
<organism evidence="3 4">
    <name type="scientific">Clostridium beijerinckii</name>
    <name type="common">Clostridium MP</name>
    <dbReference type="NCBI Taxonomy" id="1520"/>
    <lineage>
        <taxon>Bacteria</taxon>
        <taxon>Bacillati</taxon>
        <taxon>Bacillota</taxon>
        <taxon>Clostridia</taxon>
        <taxon>Eubacteriales</taxon>
        <taxon>Clostridiaceae</taxon>
        <taxon>Clostridium</taxon>
    </lineage>
</organism>
<dbReference type="InterPro" id="IPR036291">
    <property type="entry name" value="NAD(P)-bd_dom_sf"/>
</dbReference>
<dbReference type="Pfam" id="PF00106">
    <property type="entry name" value="adh_short"/>
    <property type="match status" value="1"/>
</dbReference>
<dbReference type="Proteomes" id="UP000679373">
    <property type="component" value="Chromosome"/>
</dbReference>
<reference evidence="3" key="1">
    <citation type="submission" date="2021-04" db="EMBL/GenBank/DDBJ databases">
        <title>Complete genome sequence of the type strain Clostridium beijerinckii NRRL B-598.</title>
        <authorList>
            <person name="Sedlar K."/>
            <person name="Branska B."/>
            <person name="Bezdicek M."/>
            <person name="Nykrynova M."/>
            <person name="Lengerova M."/>
            <person name="Skutkova H."/>
            <person name="Patakova P."/>
        </authorList>
    </citation>
    <scope>NUCLEOTIDE SEQUENCE</scope>
    <source>
        <strain evidence="3">DSM 791</strain>
    </source>
</reference>
<dbReference type="EMBL" id="CP073653">
    <property type="protein sequence ID" value="QUN33292.1"/>
    <property type="molecule type" value="Genomic_DNA"/>
</dbReference>
<evidence type="ECO:0000256" key="2">
    <source>
        <dbReference type="RuleBase" id="RU000363"/>
    </source>
</evidence>
<comment type="similarity">
    <text evidence="2">Belongs to the short-chain dehydrogenases/reductases (SDR) family.</text>
</comment>
<dbReference type="PRINTS" id="PR00081">
    <property type="entry name" value="GDHRDH"/>
</dbReference>
<dbReference type="GO" id="GO:0016491">
    <property type="term" value="F:oxidoreductase activity"/>
    <property type="evidence" value="ECO:0007669"/>
    <property type="project" value="UniProtKB-KW"/>
</dbReference>
<proteinExistence type="inferred from homology"/>
<keyword evidence="4" id="KW-1185">Reference proteome</keyword>
<evidence type="ECO:0000313" key="3">
    <source>
        <dbReference type="EMBL" id="QUN33292.1"/>
    </source>
</evidence>
<dbReference type="InterPro" id="IPR002347">
    <property type="entry name" value="SDR_fam"/>
</dbReference>
<accession>A0AB74VA61</accession>
<dbReference type="SUPFAM" id="SSF51735">
    <property type="entry name" value="NAD(P)-binding Rossmann-fold domains"/>
    <property type="match status" value="1"/>
</dbReference>
<dbReference type="PRINTS" id="PR00080">
    <property type="entry name" value="SDRFAMILY"/>
</dbReference>
<dbReference type="AlphaFoldDB" id="A0AB74VA61"/>
<name>A0AB74VA61_CLOBE</name>
<sequence length="292" mass="32054">MSTNPIVIITGATNGLGQIVASELAKRGAHLVLTARSKSKAEATERLIKNIAPDAEIDFFFGDLSLMKDVKRIGNEIKDSYPKIDVLVNNAGLHAFEQRITSEGFPEMIAVNYFAPWLLTNILIESLIKSGNARIVNVASEASRNHGELKLPDDLTDINTFTSRQSSSLYGKTKLLNIMFTGVLSRKLEGTGVTVNALNPGFNVTGLGRELWFASTLEHILKFLHIGDPRRGADIILRLALEKEYEGVTGGYFNVGTGKPIIPVQPAGNTDIEDKLWNYTKELLEINFLAQV</sequence>
<keyword evidence="1" id="KW-0560">Oxidoreductase</keyword>